<evidence type="ECO:0000256" key="1">
    <source>
        <dbReference type="ARBA" id="ARBA00004496"/>
    </source>
</evidence>
<keyword evidence="6" id="KW-0131">Cell cycle</keyword>
<keyword evidence="3" id="KW-0963">Cytoplasm</keyword>
<dbReference type="PANTHER" id="PTHR34981">
    <property type="entry name" value="CELL DIVISION PROTEIN ZAPA"/>
    <property type="match status" value="1"/>
</dbReference>
<dbReference type="InterPro" id="IPR042233">
    <property type="entry name" value="Cell_div_ZapA_N"/>
</dbReference>
<evidence type="ECO:0000256" key="6">
    <source>
        <dbReference type="ARBA" id="ARBA00023306"/>
    </source>
</evidence>
<evidence type="ECO:0000256" key="5">
    <source>
        <dbReference type="ARBA" id="ARBA00023210"/>
    </source>
</evidence>
<evidence type="ECO:0000256" key="4">
    <source>
        <dbReference type="ARBA" id="ARBA00022618"/>
    </source>
</evidence>
<dbReference type="InterPro" id="IPR036192">
    <property type="entry name" value="Cell_div_ZapA-like_sf"/>
</dbReference>
<dbReference type="SUPFAM" id="SSF102829">
    <property type="entry name" value="Cell division protein ZapA-like"/>
    <property type="match status" value="1"/>
</dbReference>
<evidence type="ECO:0000256" key="7">
    <source>
        <dbReference type="ARBA" id="ARBA00024910"/>
    </source>
</evidence>
<dbReference type="GO" id="GO:0043093">
    <property type="term" value="P:FtsZ-dependent cytokinesis"/>
    <property type="evidence" value="ECO:0007669"/>
    <property type="project" value="TreeGrafter"/>
</dbReference>
<evidence type="ECO:0000256" key="8">
    <source>
        <dbReference type="ARBA" id="ARBA00026068"/>
    </source>
</evidence>
<accession>A0A382A3E2</accession>
<dbReference type="Gene3D" id="3.30.160.880">
    <property type="entry name" value="Cell division protein ZapA protomer, N-terminal domain"/>
    <property type="match status" value="1"/>
</dbReference>
<evidence type="ECO:0000256" key="3">
    <source>
        <dbReference type="ARBA" id="ARBA00022490"/>
    </source>
</evidence>
<dbReference type="Gene3D" id="1.20.5.50">
    <property type="match status" value="1"/>
</dbReference>
<dbReference type="GO" id="GO:0030428">
    <property type="term" value="C:cell septum"/>
    <property type="evidence" value="ECO:0007669"/>
    <property type="project" value="TreeGrafter"/>
</dbReference>
<sequence length="101" mass="11126">MFAHVTVRILEKEYQIACPAGEKSNLVASAELLNSKMREIRDSGKVVGLDRVAVMAALNLADELLKTQGQDEKLRNIVGLRIKAMRDQLDSALGQGKHLIL</sequence>
<proteinExistence type="predicted"/>
<dbReference type="GO" id="GO:0000917">
    <property type="term" value="P:division septum assembly"/>
    <property type="evidence" value="ECO:0007669"/>
    <property type="project" value="UniProtKB-KW"/>
</dbReference>
<dbReference type="AlphaFoldDB" id="A0A382A3E2"/>
<dbReference type="GO" id="GO:0005829">
    <property type="term" value="C:cytosol"/>
    <property type="evidence" value="ECO:0007669"/>
    <property type="project" value="TreeGrafter"/>
</dbReference>
<reference evidence="10" key="1">
    <citation type="submission" date="2018-05" db="EMBL/GenBank/DDBJ databases">
        <authorList>
            <person name="Lanie J.A."/>
            <person name="Ng W.-L."/>
            <person name="Kazmierczak K.M."/>
            <person name="Andrzejewski T.M."/>
            <person name="Davidsen T.M."/>
            <person name="Wayne K.J."/>
            <person name="Tettelin H."/>
            <person name="Glass J.I."/>
            <person name="Rusch D."/>
            <person name="Podicherti R."/>
            <person name="Tsui H.-C.T."/>
            <person name="Winkler M.E."/>
        </authorList>
    </citation>
    <scope>NUCLEOTIDE SEQUENCE</scope>
</reference>
<keyword evidence="5" id="KW-0717">Septation</keyword>
<gene>
    <name evidence="10" type="ORF">METZ01_LOCUS148728</name>
</gene>
<evidence type="ECO:0000313" key="10">
    <source>
        <dbReference type="EMBL" id="SVA95874.1"/>
    </source>
</evidence>
<dbReference type="InterPro" id="IPR007838">
    <property type="entry name" value="Cell_div_ZapA-like"/>
</dbReference>
<name>A0A382A3E2_9ZZZZ</name>
<dbReference type="PANTHER" id="PTHR34981:SF1">
    <property type="entry name" value="CELL DIVISION PROTEIN ZAPA"/>
    <property type="match status" value="1"/>
</dbReference>
<dbReference type="GO" id="GO:0000921">
    <property type="term" value="P:septin ring assembly"/>
    <property type="evidence" value="ECO:0007669"/>
    <property type="project" value="TreeGrafter"/>
</dbReference>
<protein>
    <recommendedName>
        <fullName evidence="2">Cell division protein ZapA</fullName>
    </recommendedName>
    <alternativeName>
        <fullName evidence="9">Z ring-associated protein ZapA</fullName>
    </alternativeName>
</protein>
<keyword evidence="4" id="KW-0132">Cell division</keyword>
<dbReference type="GO" id="GO:0032153">
    <property type="term" value="C:cell division site"/>
    <property type="evidence" value="ECO:0007669"/>
    <property type="project" value="TreeGrafter"/>
</dbReference>
<dbReference type="EMBL" id="UINC01023697">
    <property type="protein sequence ID" value="SVA95874.1"/>
    <property type="molecule type" value="Genomic_DNA"/>
</dbReference>
<comment type="subcellular location">
    <subcellularLocation>
        <location evidence="1">Cytoplasm</location>
    </subcellularLocation>
</comment>
<organism evidence="10">
    <name type="scientific">marine metagenome</name>
    <dbReference type="NCBI Taxonomy" id="408172"/>
    <lineage>
        <taxon>unclassified sequences</taxon>
        <taxon>metagenomes</taxon>
        <taxon>ecological metagenomes</taxon>
    </lineage>
</organism>
<dbReference type="Pfam" id="PF05164">
    <property type="entry name" value="ZapA"/>
    <property type="match status" value="1"/>
</dbReference>
<evidence type="ECO:0000256" key="9">
    <source>
        <dbReference type="ARBA" id="ARBA00033158"/>
    </source>
</evidence>
<evidence type="ECO:0000256" key="2">
    <source>
        <dbReference type="ARBA" id="ARBA00015195"/>
    </source>
</evidence>
<comment type="subunit">
    <text evidence="8">Homodimer. Interacts with FtsZ.</text>
</comment>
<comment type="function">
    <text evidence="7">Activator of cell division through the inhibition of FtsZ GTPase activity, therefore promoting FtsZ assembly into bundles of protofilaments necessary for the formation of the division Z ring. It is recruited early at mid-cell but it is not essential for cell division.</text>
</comment>